<keyword evidence="2" id="KW-1185">Reference proteome</keyword>
<sequence>MSNLLSTFQTLSTKWSLPPSTHAKSLQTLKHSVHLQTTLLILISSFKKFVKQFISTTSEIKTRLETRHENISNRHESLPSIFSLLRNWFLLLLRLRDSQTYLQSGEARHIGDVARSKSTTFKSLLKSKGVQGDGYTSYFKSEFYSGASWDEYFDDKVGLRVRLIKVLGEGKVNKLMERTFFESKFDEWDESYKTNSQNLETSISTLLTSISRYLGPVEFLGRDKEEKMKVTCGLDQLILHRLGDDFALKGEGGVLPEGFGKKEWKRVCEVGEVRGWEGEGKGKKRKVIDEDEDEEEDGGIKVLERKIEKVREGGSLEMIKREVGVGIITTGEDVGREETVGGEKVWRKEGDKNVEVLAVDDVEEDDVEEEKREFLAWGDELLVLV</sequence>
<evidence type="ECO:0000313" key="1">
    <source>
        <dbReference type="EMBL" id="GMH50557.1"/>
    </source>
</evidence>
<gene>
    <name evidence="1" type="ORF">TrLO_g14013</name>
</gene>
<dbReference type="AlphaFoldDB" id="A0A9W6ZFW7"/>
<name>A0A9W6ZFW7_9STRA</name>
<protein>
    <submittedName>
        <fullName evidence="1">Uncharacterized protein</fullName>
    </submittedName>
</protein>
<proteinExistence type="predicted"/>
<comment type="caution">
    <text evidence="1">The sequence shown here is derived from an EMBL/GenBank/DDBJ whole genome shotgun (WGS) entry which is preliminary data.</text>
</comment>
<organism evidence="1 2">
    <name type="scientific">Triparma laevis f. longispina</name>
    <dbReference type="NCBI Taxonomy" id="1714387"/>
    <lineage>
        <taxon>Eukaryota</taxon>
        <taxon>Sar</taxon>
        <taxon>Stramenopiles</taxon>
        <taxon>Ochrophyta</taxon>
        <taxon>Bolidophyceae</taxon>
        <taxon>Parmales</taxon>
        <taxon>Triparmaceae</taxon>
        <taxon>Triparma</taxon>
    </lineage>
</organism>
<accession>A0A9W6ZFW7</accession>
<reference evidence="2" key="1">
    <citation type="journal article" date="2023" name="Commun. Biol.">
        <title>Genome analysis of Parmales, the sister group of diatoms, reveals the evolutionary specialization of diatoms from phago-mixotrophs to photoautotrophs.</title>
        <authorList>
            <person name="Ban H."/>
            <person name="Sato S."/>
            <person name="Yoshikawa S."/>
            <person name="Yamada K."/>
            <person name="Nakamura Y."/>
            <person name="Ichinomiya M."/>
            <person name="Sato N."/>
            <person name="Blanc-Mathieu R."/>
            <person name="Endo H."/>
            <person name="Kuwata A."/>
            <person name="Ogata H."/>
        </authorList>
    </citation>
    <scope>NUCLEOTIDE SEQUENCE [LARGE SCALE GENOMIC DNA]</scope>
    <source>
        <strain evidence="2">NIES 3700</strain>
    </source>
</reference>
<dbReference type="EMBL" id="BRXW01000396">
    <property type="protein sequence ID" value="GMH50557.1"/>
    <property type="molecule type" value="Genomic_DNA"/>
</dbReference>
<evidence type="ECO:0000313" key="2">
    <source>
        <dbReference type="Proteomes" id="UP001165122"/>
    </source>
</evidence>
<dbReference type="Proteomes" id="UP001165122">
    <property type="component" value="Unassembled WGS sequence"/>
</dbReference>
<dbReference type="OrthoDB" id="41849at2759"/>